<feature type="binding site" evidence="7">
    <location>
        <begin position="57"/>
        <end position="59"/>
    </location>
    <ligand>
        <name>5-amino-6-(D-ribitylamino)uracil</name>
        <dbReference type="ChEBI" id="CHEBI:15934"/>
    </ligand>
</feature>
<dbReference type="GO" id="GO:0005829">
    <property type="term" value="C:cytosol"/>
    <property type="evidence" value="ECO:0007669"/>
    <property type="project" value="TreeGrafter"/>
</dbReference>
<dbReference type="Pfam" id="PF00885">
    <property type="entry name" value="DMRL_synthase"/>
    <property type="match status" value="1"/>
</dbReference>
<feature type="active site" description="Proton donor" evidence="7">
    <location>
        <position position="89"/>
    </location>
</feature>
<keyword evidence="9" id="KW-1185">Reference proteome</keyword>
<dbReference type="AlphaFoldDB" id="A0A540WY50"/>
<evidence type="ECO:0000256" key="4">
    <source>
        <dbReference type="ARBA" id="ARBA00022619"/>
    </source>
</evidence>
<dbReference type="HAMAP" id="MF_00178">
    <property type="entry name" value="Lumazine_synth"/>
    <property type="match status" value="1"/>
</dbReference>
<dbReference type="PANTHER" id="PTHR21058:SF0">
    <property type="entry name" value="6,7-DIMETHYL-8-RIBITYLLUMAZINE SYNTHASE"/>
    <property type="match status" value="1"/>
</dbReference>
<name>A0A540WY50_9BACT</name>
<evidence type="ECO:0000256" key="6">
    <source>
        <dbReference type="ARBA" id="ARBA00048785"/>
    </source>
</evidence>
<comment type="similarity">
    <text evidence="2 7">Belongs to the DMRL synthase family.</text>
</comment>
<comment type="caution">
    <text evidence="8">The sequence shown here is derived from an EMBL/GenBank/DDBJ whole genome shotgun (WGS) entry which is preliminary data.</text>
</comment>
<dbReference type="OrthoDB" id="9809709at2"/>
<dbReference type="CDD" id="cd09209">
    <property type="entry name" value="Lumazine_synthase-I"/>
    <property type="match status" value="1"/>
</dbReference>
<comment type="pathway">
    <text evidence="1 7">Cofactor biosynthesis; riboflavin biosynthesis; riboflavin from 2-hydroxy-3-oxobutyl phosphate and 5-amino-6-(D-ribitylamino)uracil: step 1/2.</text>
</comment>
<evidence type="ECO:0000256" key="1">
    <source>
        <dbReference type="ARBA" id="ARBA00004917"/>
    </source>
</evidence>
<dbReference type="RefSeq" id="WP_141644353.1">
    <property type="nucleotide sequence ID" value="NZ_VIFM01000083.1"/>
</dbReference>
<sequence>MPRYIEGDFLPPKGRFAICVARFNGFITEELAKGAVDTLVRHGVADADVDVYRCPGTYELPGLVRRVAESRQYAGVIVLGAVIRGGTPHFDYVAGECAKGIGAVAFSAAAASPPAAVTFGVLTCDTVEQAIDRAGVKAGNKGSEATLACIEMVNLYGKLATLDASRKG</sequence>
<evidence type="ECO:0000256" key="7">
    <source>
        <dbReference type="HAMAP-Rule" id="MF_00178"/>
    </source>
</evidence>
<dbReference type="NCBIfam" id="TIGR00114">
    <property type="entry name" value="lumazine-synth"/>
    <property type="match status" value="1"/>
</dbReference>
<dbReference type="GO" id="GO:0009231">
    <property type="term" value="P:riboflavin biosynthetic process"/>
    <property type="evidence" value="ECO:0007669"/>
    <property type="project" value="UniProtKB-UniRule"/>
</dbReference>
<dbReference type="EMBL" id="VIFM01000083">
    <property type="protein sequence ID" value="TQF13937.1"/>
    <property type="molecule type" value="Genomic_DNA"/>
</dbReference>
<proteinExistence type="inferred from homology"/>
<organism evidence="8 9">
    <name type="scientific">Myxococcus llanfairpwllgwyngyllgogerychwyrndrobwllllantysiliogogogochensis</name>
    <dbReference type="NCBI Taxonomy" id="2590453"/>
    <lineage>
        <taxon>Bacteria</taxon>
        <taxon>Pseudomonadati</taxon>
        <taxon>Myxococcota</taxon>
        <taxon>Myxococcia</taxon>
        <taxon>Myxococcales</taxon>
        <taxon>Cystobacterineae</taxon>
        <taxon>Myxococcaceae</taxon>
        <taxon>Myxococcus</taxon>
    </lineage>
</organism>
<dbReference type="InterPro" id="IPR034964">
    <property type="entry name" value="LS"/>
</dbReference>
<dbReference type="GO" id="GO:0000906">
    <property type="term" value="F:6,7-dimethyl-8-ribityllumazine synthase activity"/>
    <property type="evidence" value="ECO:0007669"/>
    <property type="project" value="UniProtKB-UniRule"/>
</dbReference>
<protein>
    <recommendedName>
        <fullName evidence="3 7">6,7-dimethyl-8-ribityllumazine synthase</fullName>
        <shortName evidence="7">DMRL synthase</shortName>
        <shortName evidence="7">LS</shortName>
        <shortName evidence="7">Lumazine synthase</shortName>
        <ecNumber evidence="3 7">2.5.1.78</ecNumber>
    </recommendedName>
</protein>
<evidence type="ECO:0000313" key="8">
    <source>
        <dbReference type="EMBL" id="TQF13937.1"/>
    </source>
</evidence>
<feature type="binding site" evidence="7">
    <location>
        <begin position="81"/>
        <end position="83"/>
    </location>
    <ligand>
        <name>5-amino-6-(D-ribitylamino)uracil</name>
        <dbReference type="ChEBI" id="CHEBI:15934"/>
    </ligand>
</feature>
<reference evidence="8 9" key="1">
    <citation type="submission" date="2019-06" db="EMBL/GenBank/DDBJ databases">
        <authorList>
            <person name="Livingstone P."/>
            <person name="Whitworth D."/>
        </authorList>
    </citation>
    <scope>NUCLEOTIDE SEQUENCE [LARGE SCALE GENOMIC DNA]</scope>
    <source>
        <strain evidence="8 9">AM401</strain>
    </source>
</reference>
<feature type="binding site" evidence="7">
    <location>
        <position position="133"/>
    </location>
    <ligand>
        <name>(2S)-2-hydroxy-3-oxobutyl phosphate</name>
        <dbReference type="ChEBI" id="CHEBI:58830"/>
    </ligand>
</feature>
<comment type="function">
    <text evidence="7">Catalyzes the formation of 6,7-dimethyl-8-ribityllumazine by condensation of 5-amino-6-(D-ribitylamino)uracil with 3,4-dihydroxy-2-butanone 4-phosphate. This is the penultimate step in the biosynthesis of riboflavin.</text>
</comment>
<keyword evidence="4 7" id="KW-0686">Riboflavin biosynthesis</keyword>
<dbReference type="EC" id="2.5.1.78" evidence="3 7"/>
<accession>A0A540WY50</accession>
<feature type="binding site" evidence="7">
    <location>
        <position position="119"/>
    </location>
    <ligand>
        <name>5-amino-6-(D-ribitylamino)uracil</name>
        <dbReference type="ChEBI" id="CHEBI:15934"/>
    </ligand>
</feature>
<dbReference type="InterPro" id="IPR036467">
    <property type="entry name" value="LS/RS_sf"/>
</dbReference>
<dbReference type="UniPathway" id="UPA00275">
    <property type="reaction ID" value="UER00404"/>
</dbReference>
<dbReference type="SUPFAM" id="SSF52121">
    <property type="entry name" value="Lumazine synthase"/>
    <property type="match status" value="1"/>
</dbReference>
<evidence type="ECO:0000256" key="5">
    <source>
        <dbReference type="ARBA" id="ARBA00022679"/>
    </source>
</evidence>
<keyword evidence="5 7" id="KW-0808">Transferase</keyword>
<dbReference type="InterPro" id="IPR002180">
    <property type="entry name" value="LS/RS"/>
</dbReference>
<feature type="binding site" evidence="7">
    <location>
        <position position="23"/>
    </location>
    <ligand>
        <name>5-amino-6-(D-ribitylamino)uracil</name>
        <dbReference type="ChEBI" id="CHEBI:15934"/>
    </ligand>
</feature>
<comment type="catalytic activity">
    <reaction evidence="6 7">
        <text>(2S)-2-hydroxy-3-oxobutyl phosphate + 5-amino-6-(D-ribitylamino)uracil = 6,7-dimethyl-8-(1-D-ribityl)lumazine + phosphate + 2 H2O + H(+)</text>
        <dbReference type="Rhea" id="RHEA:26152"/>
        <dbReference type="ChEBI" id="CHEBI:15377"/>
        <dbReference type="ChEBI" id="CHEBI:15378"/>
        <dbReference type="ChEBI" id="CHEBI:15934"/>
        <dbReference type="ChEBI" id="CHEBI:43474"/>
        <dbReference type="ChEBI" id="CHEBI:58201"/>
        <dbReference type="ChEBI" id="CHEBI:58830"/>
        <dbReference type="EC" id="2.5.1.78"/>
    </reaction>
</comment>
<evidence type="ECO:0000313" key="9">
    <source>
        <dbReference type="Proteomes" id="UP000315369"/>
    </source>
</evidence>
<dbReference type="PANTHER" id="PTHR21058">
    <property type="entry name" value="6,7-DIMETHYL-8-RIBITYLLUMAZINE SYNTHASE DMRL SYNTHASE LUMAZINE SYNTHASE"/>
    <property type="match status" value="1"/>
</dbReference>
<evidence type="ECO:0000256" key="2">
    <source>
        <dbReference type="ARBA" id="ARBA00007424"/>
    </source>
</evidence>
<evidence type="ECO:0000256" key="3">
    <source>
        <dbReference type="ARBA" id="ARBA00012664"/>
    </source>
</evidence>
<feature type="binding site" evidence="7">
    <location>
        <begin position="86"/>
        <end position="87"/>
    </location>
    <ligand>
        <name>(2S)-2-hydroxy-3-oxobutyl phosphate</name>
        <dbReference type="ChEBI" id="CHEBI:58830"/>
    </ligand>
</feature>
<dbReference type="GO" id="GO:0009349">
    <property type="term" value="C:riboflavin synthase complex"/>
    <property type="evidence" value="ECO:0007669"/>
    <property type="project" value="UniProtKB-UniRule"/>
</dbReference>
<dbReference type="Proteomes" id="UP000315369">
    <property type="component" value="Unassembled WGS sequence"/>
</dbReference>
<dbReference type="Gene3D" id="3.40.50.960">
    <property type="entry name" value="Lumazine/riboflavin synthase"/>
    <property type="match status" value="1"/>
</dbReference>
<gene>
    <name evidence="7" type="primary">ribH</name>
    <name evidence="8" type="ORF">FJV41_21270</name>
</gene>